<dbReference type="InterPro" id="IPR029191">
    <property type="entry name" value="Uds1"/>
</dbReference>
<feature type="compositionally biased region" description="Polar residues" evidence="2">
    <location>
        <begin position="278"/>
        <end position="292"/>
    </location>
</feature>
<evidence type="ECO:0000313" key="4">
    <source>
        <dbReference type="EMBL" id="KAA8893621.1"/>
    </source>
</evidence>
<name>A0A5J5EEI0_9PEZI</name>
<evidence type="ECO:0000313" key="5">
    <source>
        <dbReference type="Proteomes" id="UP000326924"/>
    </source>
</evidence>
<dbReference type="Proteomes" id="UP000326924">
    <property type="component" value="Unassembled WGS sequence"/>
</dbReference>
<proteinExistence type="predicted"/>
<feature type="region of interest" description="Disordered" evidence="2">
    <location>
        <begin position="430"/>
        <end position="456"/>
    </location>
</feature>
<feature type="compositionally biased region" description="Pro residues" evidence="2">
    <location>
        <begin position="10"/>
        <end position="26"/>
    </location>
</feature>
<keyword evidence="5" id="KW-1185">Reference proteome</keyword>
<comment type="caution">
    <text evidence="4">The sequence shown here is derived from an EMBL/GenBank/DDBJ whole genome shotgun (WGS) entry which is preliminary data.</text>
</comment>
<feature type="coiled-coil region" evidence="1">
    <location>
        <begin position="385"/>
        <end position="412"/>
    </location>
</feature>
<dbReference type="AlphaFoldDB" id="A0A5J5EEI0"/>
<evidence type="ECO:0000256" key="2">
    <source>
        <dbReference type="SAM" id="MobiDB-lite"/>
    </source>
</evidence>
<dbReference type="InParanoid" id="A0A5J5EEI0"/>
<feature type="region of interest" description="Disordered" evidence="2">
    <location>
        <begin position="1"/>
        <end position="115"/>
    </location>
</feature>
<sequence>MSFSLFPPRSDVPPPVPPKADIPLPPLAGSSREYVGKIMDRPRHKKNMSSLQRLVIPDRPNVTRCRSAVGNHQPYSSSSPVQLQSSSAKQEMASMEDATGSPSPPSYGPSARLAQARQKARDVWVSRHKGNNPGIETAKDIVTQVPRLDSPTLPGLYTISQKTTTGCSRPSEPSGEVPLAHSLSREPMSAPAMTRSPDHQLPLVAAALQTPPEFLEEHRTRTTVSPIERSVKCRARAGSEPCYTSGNRSMPRPRERQLNQLGIEENEDDRREARQKVQKNTSASMSLRQMQASKACSRLPQAEIASLQRKAMRQCETFNVLSLEEVETLSHELLQLDSRCEYLRQTRASLRQGRRTLHKRMILYLRTARLGAFSQDSLLKQEEALTELDVAIESWETKLEKAEQRRVEIKQMLLEHVAAALSIVNNDVAKPKKDSMVTPPATPERQTRQKHEQAQASITVYAHRSEVIRKEK</sequence>
<accession>A0A5J5EEI0</accession>
<gene>
    <name evidence="4" type="ORF">FN846DRAFT_504960</name>
</gene>
<evidence type="ECO:0000256" key="1">
    <source>
        <dbReference type="SAM" id="Coils"/>
    </source>
</evidence>
<feature type="region of interest" description="Disordered" evidence="2">
    <location>
        <begin position="238"/>
        <end position="292"/>
    </location>
</feature>
<keyword evidence="1" id="KW-0175">Coiled coil</keyword>
<feature type="domain" description="Up-regulated during septation protein 1" evidence="3">
    <location>
        <begin position="305"/>
        <end position="422"/>
    </location>
</feature>
<dbReference type="EMBL" id="VXIS01000419">
    <property type="protein sequence ID" value="KAA8893621.1"/>
    <property type="molecule type" value="Genomic_DNA"/>
</dbReference>
<dbReference type="Pfam" id="PF15456">
    <property type="entry name" value="Uds1"/>
    <property type="match status" value="1"/>
</dbReference>
<reference evidence="4 5" key="1">
    <citation type="submission" date="2019-09" db="EMBL/GenBank/DDBJ databases">
        <title>Draft genome of the ectomycorrhizal ascomycete Sphaerosporella brunnea.</title>
        <authorList>
            <consortium name="DOE Joint Genome Institute"/>
            <person name="Benucci G.M."/>
            <person name="Marozzi G."/>
            <person name="Antonielli L."/>
            <person name="Sanchez S."/>
            <person name="Marco P."/>
            <person name="Wang X."/>
            <person name="Falini L.B."/>
            <person name="Barry K."/>
            <person name="Haridas S."/>
            <person name="Lipzen A."/>
            <person name="Labutti K."/>
            <person name="Grigoriev I.V."/>
            <person name="Murat C."/>
            <person name="Martin F."/>
            <person name="Albertini E."/>
            <person name="Donnini D."/>
            <person name="Bonito G."/>
        </authorList>
    </citation>
    <scope>NUCLEOTIDE SEQUENCE [LARGE SCALE GENOMIC DNA]</scope>
    <source>
        <strain evidence="4 5">Sb_GMNB300</strain>
    </source>
</reference>
<organism evidence="4 5">
    <name type="scientific">Sphaerosporella brunnea</name>
    <dbReference type="NCBI Taxonomy" id="1250544"/>
    <lineage>
        <taxon>Eukaryota</taxon>
        <taxon>Fungi</taxon>
        <taxon>Dikarya</taxon>
        <taxon>Ascomycota</taxon>
        <taxon>Pezizomycotina</taxon>
        <taxon>Pezizomycetes</taxon>
        <taxon>Pezizales</taxon>
        <taxon>Pyronemataceae</taxon>
        <taxon>Sphaerosporella</taxon>
    </lineage>
</organism>
<protein>
    <submittedName>
        <fullName evidence="4">Up-regulated during septation-domain-containing protein</fullName>
    </submittedName>
</protein>
<dbReference type="OrthoDB" id="5429395at2759"/>
<evidence type="ECO:0000259" key="3">
    <source>
        <dbReference type="Pfam" id="PF15456"/>
    </source>
</evidence>
<feature type="compositionally biased region" description="Low complexity" evidence="2">
    <location>
        <begin position="73"/>
        <end position="87"/>
    </location>
</feature>